<gene>
    <name evidence="2" type="primary">A05g508860.1_BraROA</name>
    <name evidence="2" type="ORF">IGI04_020384</name>
</gene>
<reference evidence="2 3" key="1">
    <citation type="submission" date="2021-03" db="EMBL/GenBank/DDBJ databases">
        <authorList>
            <person name="King G.J."/>
            <person name="Bancroft I."/>
            <person name="Baten A."/>
            <person name="Bloomfield J."/>
            <person name="Borpatragohain P."/>
            <person name="He Z."/>
            <person name="Irish N."/>
            <person name="Irwin J."/>
            <person name="Liu K."/>
            <person name="Mauleon R.P."/>
            <person name="Moore J."/>
            <person name="Morris R."/>
            <person name="Ostergaard L."/>
            <person name="Wang B."/>
            <person name="Wells R."/>
        </authorList>
    </citation>
    <scope>NUCLEOTIDE SEQUENCE [LARGE SCALE GENOMIC DNA]</scope>
    <source>
        <strain evidence="2">R-o-18</strain>
        <tissue evidence="2">Leaf</tissue>
    </source>
</reference>
<evidence type="ECO:0000313" key="2">
    <source>
        <dbReference type="EMBL" id="KAG5398570.1"/>
    </source>
</evidence>
<keyword evidence="3" id="KW-1185">Reference proteome</keyword>
<name>A0ABQ7MJF5_BRACM</name>
<dbReference type="EMBL" id="JADBGQ010000005">
    <property type="protein sequence ID" value="KAG5398570.1"/>
    <property type="molecule type" value="Genomic_DNA"/>
</dbReference>
<keyword evidence="1" id="KW-0472">Membrane</keyword>
<evidence type="ECO:0000313" key="3">
    <source>
        <dbReference type="Proteomes" id="UP000823674"/>
    </source>
</evidence>
<comment type="caution">
    <text evidence="2">The sequence shown here is derived from an EMBL/GenBank/DDBJ whole genome shotgun (WGS) entry which is preliminary data.</text>
</comment>
<keyword evidence="1" id="KW-0812">Transmembrane</keyword>
<feature type="transmembrane region" description="Helical" evidence="1">
    <location>
        <begin position="61"/>
        <end position="78"/>
    </location>
</feature>
<organism evidence="2 3">
    <name type="scientific">Brassica rapa subsp. trilocularis</name>
    <dbReference type="NCBI Taxonomy" id="1813537"/>
    <lineage>
        <taxon>Eukaryota</taxon>
        <taxon>Viridiplantae</taxon>
        <taxon>Streptophyta</taxon>
        <taxon>Embryophyta</taxon>
        <taxon>Tracheophyta</taxon>
        <taxon>Spermatophyta</taxon>
        <taxon>Magnoliopsida</taxon>
        <taxon>eudicotyledons</taxon>
        <taxon>Gunneridae</taxon>
        <taxon>Pentapetalae</taxon>
        <taxon>rosids</taxon>
        <taxon>malvids</taxon>
        <taxon>Brassicales</taxon>
        <taxon>Brassicaceae</taxon>
        <taxon>Brassiceae</taxon>
        <taxon>Brassica</taxon>
    </lineage>
</organism>
<dbReference type="Proteomes" id="UP000823674">
    <property type="component" value="Chromosome A05"/>
</dbReference>
<sequence length="105" mass="11848">MVKSVCLIKVFPGGGGFYRFIAAGLVSGEWRLLQIRVRRLQFPGGEGGLCLASPAFGFSRFLGFGFILVFCCFVNVWFEELSSEDDRSYWVLKVDGSAKLYYQLR</sequence>
<keyword evidence="1" id="KW-1133">Transmembrane helix</keyword>
<protein>
    <submittedName>
        <fullName evidence="2">Uncharacterized protein</fullName>
    </submittedName>
</protein>
<accession>A0ABQ7MJF5</accession>
<proteinExistence type="predicted"/>
<evidence type="ECO:0000256" key="1">
    <source>
        <dbReference type="SAM" id="Phobius"/>
    </source>
</evidence>